<evidence type="ECO:0000259" key="4">
    <source>
        <dbReference type="PROSITE" id="PS51077"/>
    </source>
</evidence>
<dbReference type="RefSeq" id="WP_135310666.1">
    <property type="nucleotide sequence ID" value="NZ_QUZT01000067.1"/>
</dbReference>
<sequence>MSEQEEGVSGKQVIARAASVLKALENQRAGLTVSEISRASGLPRTTVHRLVSSLEAQQFVISTADGVRLGPALVRLAASAHTDIIGIARPFIEALGRTTRETVDLCVYRGHHSVLVDQYPSDRELRVVSAVGTAFPIHCTAHGKAILAELPEDLLDSLLDRRLEKRATNTIDDRKRLHDELDAVRERGFAIDTQEHAEGVYGIGVFLKTGLSDHYAIAVAVPQLRFEGESEQIIHALLKCKVEIESILRRA</sequence>
<keyword evidence="2" id="KW-0238">DNA-binding</keyword>
<dbReference type="GO" id="GO:0003700">
    <property type="term" value="F:DNA-binding transcription factor activity"/>
    <property type="evidence" value="ECO:0007669"/>
    <property type="project" value="TreeGrafter"/>
</dbReference>
<dbReference type="Proteomes" id="UP000297734">
    <property type="component" value="Unassembled WGS sequence"/>
</dbReference>
<evidence type="ECO:0000259" key="5">
    <source>
        <dbReference type="PROSITE" id="PS51078"/>
    </source>
</evidence>
<dbReference type="InterPro" id="IPR014757">
    <property type="entry name" value="Tscrpt_reg_IclR_C"/>
</dbReference>
<dbReference type="PROSITE" id="PS51078">
    <property type="entry name" value="ICLR_ED"/>
    <property type="match status" value="1"/>
</dbReference>
<feature type="domain" description="HTH iclR-type" evidence="4">
    <location>
        <begin position="11"/>
        <end position="71"/>
    </location>
</feature>
<dbReference type="Pfam" id="PF01614">
    <property type="entry name" value="IclR_C"/>
    <property type="match status" value="1"/>
</dbReference>
<name>A0A4Z0AP54_9PSED</name>
<evidence type="ECO:0000256" key="1">
    <source>
        <dbReference type="ARBA" id="ARBA00023015"/>
    </source>
</evidence>
<dbReference type="PROSITE" id="PS51077">
    <property type="entry name" value="HTH_ICLR"/>
    <property type="match status" value="1"/>
</dbReference>
<dbReference type="Gene3D" id="1.10.10.10">
    <property type="entry name" value="Winged helix-like DNA-binding domain superfamily/Winged helix DNA-binding domain"/>
    <property type="match status" value="1"/>
</dbReference>
<accession>A0A4Z0AP54</accession>
<dbReference type="AlphaFoldDB" id="A0A4Z0AP54"/>
<protein>
    <submittedName>
        <fullName evidence="6">IclR family transcriptional regulator</fullName>
    </submittedName>
</protein>
<keyword evidence="3" id="KW-0804">Transcription</keyword>
<dbReference type="GO" id="GO:0003677">
    <property type="term" value="F:DNA binding"/>
    <property type="evidence" value="ECO:0007669"/>
    <property type="project" value="UniProtKB-KW"/>
</dbReference>
<dbReference type="GO" id="GO:0045892">
    <property type="term" value="P:negative regulation of DNA-templated transcription"/>
    <property type="evidence" value="ECO:0007669"/>
    <property type="project" value="TreeGrafter"/>
</dbReference>
<proteinExistence type="predicted"/>
<dbReference type="Gene3D" id="3.30.450.40">
    <property type="match status" value="1"/>
</dbReference>
<evidence type="ECO:0000256" key="2">
    <source>
        <dbReference type="ARBA" id="ARBA00023125"/>
    </source>
</evidence>
<gene>
    <name evidence="6" type="ORF">DYL61_25720</name>
</gene>
<dbReference type="OrthoDB" id="9807558at2"/>
<comment type="caution">
    <text evidence="6">The sequence shown here is derived from an EMBL/GenBank/DDBJ whole genome shotgun (WGS) entry which is preliminary data.</text>
</comment>
<dbReference type="PANTHER" id="PTHR30136">
    <property type="entry name" value="HELIX-TURN-HELIX TRANSCRIPTIONAL REGULATOR, ICLR FAMILY"/>
    <property type="match status" value="1"/>
</dbReference>
<dbReference type="SMART" id="SM00346">
    <property type="entry name" value="HTH_ICLR"/>
    <property type="match status" value="1"/>
</dbReference>
<reference evidence="6 7" key="1">
    <citation type="journal article" date="2019" name="Syst. Appl. Microbiol.">
        <title>New species of pathogenic Pseudomonas isolated from citrus in Tunisia: Proposal of Pseudomonas kairouanensis sp. nov. and Pseudomonas nabeulensis sp. nov.</title>
        <authorList>
            <person name="Oueslati M."/>
            <person name="Mulet M."/>
            <person name="Gomila M."/>
            <person name="Berge O."/>
            <person name="Hajlaoui M.R."/>
            <person name="Lalucat J."/>
            <person name="Sadfi-Zouaoui N."/>
            <person name="Garcia-Valdes E."/>
        </authorList>
    </citation>
    <scope>NUCLEOTIDE SEQUENCE [LARGE SCALE GENOMIC DNA]</scope>
    <source>
        <strain evidence="6 7">E10B</strain>
    </source>
</reference>
<dbReference type="SUPFAM" id="SSF55781">
    <property type="entry name" value="GAF domain-like"/>
    <property type="match status" value="1"/>
</dbReference>
<dbReference type="PANTHER" id="PTHR30136:SF35">
    <property type="entry name" value="HTH-TYPE TRANSCRIPTIONAL REGULATOR RV1719"/>
    <property type="match status" value="1"/>
</dbReference>
<feature type="domain" description="IclR-ED" evidence="5">
    <location>
        <begin position="72"/>
        <end position="251"/>
    </location>
</feature>
<organism evidence="6 7">
    <name type="scientific">Pseudomonas nabeulensis</name>
    <dbReference type="NCBI Taxonomy" id="2293833"/>
    <lineage>
        <taxon>Bacteria</taxon>
        <taxon>Pseudomonadati</taxon>
        <taxon>Pseudomonadota</taxon>
        <taxon>Gammaproteobacteria</taxon>
        <taxon>Pseudomonadales</taxon>
        <taxon>Pseudomonadaceae</taxon>
        <taxon>Pseudomonas</taxon>
    </lineage>
</organism>
<dbReference type="InterPro" id="IPR036390">
    <property type="entry name" value="WH_DNA-bd_sf"/>
</dbReference>
<dbReference type="InterPro" id="IPR029016">
    <property type="entry name" value="GAF-like_dom_sf"/>
</dbReference>
<dbReference type="SUPFAM" id="SSF46785">
    <property type="entry name" value="Winged helix' DNA-binding domain"/>
    <property type="match status" value="1"/>
</dbReference>
<dbReference type="InterPro" id="IPR036388">
    <property type="entry name" value="WH-like_DNA-bd_sf"/>
</dbReference>
<keyword evidence="1" id="KW-0805">Transcription regulation</keyword>
<dbReference type="Pfam" id="PF09339">
    <property type="entry name" value="HTH_IclR"/>
    <property type="match status" value="1"/>
</dbReference>
<dbReference type="InterPro" id="IPR050707">
    <property type="entry name" value="HTH_MetabolicPath_Reg"/>
</dbReference>
<evidence type="ECO:0000256" key="3">
    <source>
        <dbReference type="ARBA" id="ARBA00023163"/>
    </source>
</evidence>
<dbReference type="EMBL" id="QUZT01000067">
    <property type="protein sequence ID" value="TFY87728.1"/>
    <property type="molecule type" value="Genomic_DNA"/>
</dbReference>
<evidence type="ECO:0000313" key="6">
    <source>
        <dbReference type="EMBL" id="TFY87728.1"/>
    </source>
</evidence>
<dbReference type="InterPro" id="IPR005471">
    <property type="entry name" value="Tscrpt_reg_IclR_N"/>
</dbReference>
<keyword evidence="7" id="KW-1185">Reference proteome</keyword>
<evidence type="ECO:0000313" key="7">
    <source>
        <dbReference type="Proteomes" id="UP000297734"/>
    </source>
</evidence>